<gene>
    <name evidence="4" type="ORF">GCM10025881_17400</name>
</gene>
<proteinExistence type="inferred from homology"/>
<dbReference type="RefSeq" id="WP_284253787.1">
    <property type="nucleotide sequence ID" value="NZ_BSVB01000001.1"/>
</dbReference>
<evidence type="ECO:0000256" key="2">
    <source>
        <dbReference type="SAM" id="MobiDB-lite"/>
    </source>
</evidence>
<accession>A0ABQ6K2U2</accession>
<feature type="domain" description="CN hydrolase" evidence="3">
    <location>
        <begin position="2"/>
        <end position="247"/>
    </location>
</feature>
<dbReference type="InterPro" id="IPR003010">
    <property type="entry name" value="C-N_Hydrolase"/>
</dbReference>
<dbReference type="EMBL" id="BSVB01000001">
    <property type="protein sequence ID" value="GMA94916.1"/>
    <property type="molecule type" value="Genomic_DNA"/>
</dbReference>
<dbReference type="PROSITE" id="PS50263">
    <property type="entry name" value="CN_HYDROLASE"/>
    <property type="match status" value="1"/>
</dbReference>
<comment type="similarity">
    <text evidence="1">Belongs to the carbon-nitrogen hydrolase superfamily. NIT1/NIT2 family.</text>
</comment>
<feature type="compositionally biased region" description="Low complexity" evidence="2">
    <location>
        <begin position="254"/>
        <end position="264"/>
    </location>
</feature>
<dbReference type="Pfam" id="PF00795">
    <property type="entry name" value="CN_hydrolase"/>
    <property type="match status" value="1"/>
</dbReference>
<dbReference type="SUPFAM" id="SSF56317">
    <property type="entry name" value="Carbon-nitrogen hydrolase"/>
    <property type="match status" value="1"/>
</dbReference>
<feature type="compositionally biased region" description="Low complexity" evidence="2">
    <location>
        <begin position="271"/>
        <end position="285"/>
    </location>
</feature>
<feature type="compositionally biased region" description="Basic residues" evidence="2">
    <location>
        <begin position="292"/>
        <end position="310"/>
    </location>
</feature>
<dbReference type="CDD" id="cd07197">
    <property type="entry name" value="nitrilase"/>
    <property type="match status" value="1"/>
</dbReference>
<dbReference type="Proteomes" id="UP001157034">
    <property type="component" value="Unassembled WGS sequence"/>
</dbReference>
<protein>
    <recommendedName>
        <fullName evidence="3">CN hydrolase domain-containing protein</fullName>
    </recommendedName>
</protein>
<evidence type="ECO:0000313" key="5">
    <source>
        <dbReference type="Proteomes" id="UP001157034"/>
    </source>
</evidence>
<dbReference type="InterPro" id="IPR036526">
    <property type="entry name" value="C-N_Hydrolase_sf"/>
</dbReference>
<dbReference type="PANTHER" id="PTHR23088:SF27">
    <property type="entry name" value="DEAMINATED GLUTATHIONE AMIDASE"/>
    <property type="match status" value="1"/>
</dbReference>
<dbReference type="Gene3D" id="3.60.110.10">
    <property type="entry name" value="Carbon-nitrogen hydrolase"/>
    <property type="match status" value="1"/>
</dbReference>
<evidence type="ECO:0000313" key="4">
    <source>
        <dbReference type="EMBL" id="GMA94916.1"/>
    </source>
</evidence>
<name>A0ABQ6K2U2_9MICO</name>
<evidence type="ECO:0000259" key="3">
    <source>
        <dbReference type="PROSITE" id="PS50263"/>
    </source>
</evidence>
<evidence type="ECO:0000256" key="1">
    <source>
        <dbReference type="ARBA" id="ARBA00010613"/>
    </source>
</evidence>
<feature type="region of interest" description="Disordered" evidence="2">
    <location>
        <begin position="248"/>
        <end position="310"/>
    </location>
</feature>
<dbReference type="PANTHER" id="PTHR23088">
    <property type="entry name" value="NITRILASE-RELATED"/>
    <property type="match status" value="1"/>
</dbReference>
<keyword evidence="5" id="KW-1185">Reference proteome</keyword>
<organism evidence="4 5">
    <name type="scientific">Pseudolysinimonas kribbensis</name>
    <dbReference type="NCBI Taxonomy" id="433641"/>
    <lineage>
        <taxon>Bacteria</taxon>
        <taxon>Bacillati</taxon>
        <taxon>Actinomycetota</taxon>
        <taxon>Actinomycetes</taxon>
        <taxon>Micrococcales</taxon>
        <taxon>Microbacteriaceae</taxon>
        <taxon>Pseudolysinimonas</taxon>
    </lineage>
</organism>
<sequence>MTTIGIAQWLAAVGEPDRNLRDALTLVDELARRGCDLIVLPELWPCGYDPATLARDARDAAEPLDGPRGRALAAAALAHEVWLFAGTVPELDGNRLYNTALVYGPDGALRATHRKTHLYFPLGEDTVFAAGDGPTVLEIDGLGTVGLSTCFDGDHPDFARTLHDRGARIVVSPCAYEVGAESWWDLLYPANALANGQWWIMANQRGGDLLGASRVIAPDGSILAELPRLGDDARPPAPETLVVSVDLQEDRSRAAGGRRPLGARPVRRPLRAIPARPRAASATTRACERGHARPRRPAPRRSAPARRARA</sequence>
<comment type="caution">
    <text evidence="4">The sequence shown here is derived from an EMBL/GenBank/DDBJ whole genome shotgun (WGS) entry which is preliminary data.</text>
</comment>
<reference evidence="5" key="1">
    <citation type="journal article" date="2019" name="Int. J. Syst. Evol. Microbiol.">
        <title>The Global Catalogue of Microorganisms (GCM) 10K type strain sequencing project: providing services to taxonomists for standard genome sequencing and annotation.</title>
        <authorList>
            <consortium name="The Broad Institute Genomics Platform"/>
            <consortium name="The Broad Institute Genome Sequencing Center for Infectious Disease"/>
            <person name="Wu L."/>
            <person name="Ma J."/>
        </authorList>
    </citation>
    <scope>NUCLEOTIDE SEQUENCE [LARGE SCALE GENOMIC DNA]</scope>
    <source>
        <strain evidence="5">NBRC 108894</strain>
    </source>
</reference>